<accession>A0AAV3A7V6</accession>
<reference evidence="2" key="1">
    <citation type="thesis" date="2020" institute="ProQuest LLC" country="789 East Eisenhower Parkway, Ann Arbor, MI, USA">
        <title>Comparative Genomics and Chromosome Evolution.</title>
        <authorList>
            <person name="Mudd A.B."/>
        </authorList>
    </citation>
    <scope>NUCLEOTIDE SEQUENCE</scope>
    <source>
        <strain evidence="2">1538</strain>
        <tissue evidence="2">Blood</tissue>
    </source>
</reference>
<dbReference type="Proteomes" id="UP001181693">
    <property type="component" value="Unassembled WGS sequence"/>
</dbReference>
<keyword evidence="3" id="KW-1185">Reference proteome</keyword>
<gene>
    <name evidence="2" type="ORF">GDO54_011433</name>
</gene>
<feature type="signal peptide" evidence="1">
    <location>
        <begin position="1"/>
        <end position="25"/>
    </location>
</feature>
<organism evidence="2 3">
    <name type="scientific">Pyxicephalus adspersus</name>
    <name type="common">African bullfrog</name>
    <dbReference type="NCBI Taxonomy" id="30357"/>
    <lineage>
        <taxon>Eukaryota</taxon>
        <taxon>Metazoa</taxon>
        <taxon>Chordata</taxon>
        <taxon>Craniata</taxon>
        <taxon>Vertebrata</taxon>
        <taxon>Euteleostomi</taxon>
        <taxon>Amphibia</taxon>
        <taxon>Batrachia</taxon>
        <taxon>Anura</taxon>
        <taxon>Neobatrachia</taxon>
        <taxon>Ranoidea</taxon>
        <taxon>Pyxicephalidae</taxon>
        <taxon>Pyxicephalinae</taxon>
        <taxon>Pyxicephalus</taxon>
    </lineage>
</organism>
<proteinExistence type="predicted"/>
<comment type="caution">
    <text evidence="2">The sequence shown here is derived from an EMBL/GenBank/DDBJ whole genome shotgun (WGS) entry which is preliminary data.</text>
</comment>
<dbReference type="EMBL" id="DYDO01000004">
    <property type="protein sequence ID" value="DBA27269.1"/>
    <property type="molecule type" value="Genomic_DNA"/>
</dbReference>
<evidence type="ECO:0000313" key="2">
    <source>
        <dbReference type="EMBL" id="DBA27269.1"/>
    </source>
</evidence>
<protein>
    <submittedName>
        <fullName evidence="2">Uncharacterized protein</fullName>
    </submittedName>
</protein>
<evidence type="ECO:0000256" key="1">
    <source>
        <dbReference type="SAM" id="SignalP"/>
    </source>
</evidence>
<feature type="chain" id="PRO_5043573365" evidence="1">
    <location>
        <begin position="26"/>
        <end position="109"/>
    </location>
</feature>
<dbReference type="AlphaFoldDB" id="A0AAV3A7V6"/>
<keyword evidence="1" id="KW-0732">Signal</keyword>
<evidence type="ECO:0000313" key="3">
    <source>
        <dbReference type="Proteomes" id="UP001181693"/>
    </source>
</evidence>
<name>A0AAV3A7V6_PYXAD</name>
<sequence>MVSTPWWLNLMDICLFFNLPSYVNLQLKMFAFLPLQRIFRTQEPMLKQFMEKNGSNWCPVDHQILGHHQMKTKPKEPLANSKETIVLHSHPNLLCHFSTLTFKYYEIEF</sequence>